<evidence type="ECO:0000313" key="1">
    <source>
        <dbReference type="EMBL" id="KZE77393.1"/>
    </source>
</evidence>
<reference evidence="1 2" key="1">
    <citation type="submission" date="2016-01" db="EMBL/GenBank/DDBJ databases">
        <title>Whole genome sequencing of Myroides marinus L41.</title>
        <authorList>
            <person name="Hong K.W."/>
        </authorList>
    </citation>
    <scope>NUCLEOTIDE SEQUENCE [LARGE SCALE GENOMIC DNA]</scope>
    <source>
        <strain evidence="1 2">L41</strain>
    </source>
</reference>
<dbReference type="Proteomes" id="UP000076630">
    <property type="component" value="Unassembled WGS sequence"/>
</dbReference>
<name>A0A163X6N5_9FLAO</name>
<proteinExistence type="predicted"/>
<dbReference type="EMBL" id="LQNU01000072">
    <property type="protein sequence ID" value="KZE77393.1"/>
    <property type="molecule type" value="Genomic_DNA"/>
</dbReference>
<organism evidence="1 2">
    <name type="scientific">Myroides marinus</name>
    <dbReference type="NCBI Taxonomy" id="703342"/>
    <lineage>
        <taxon>Bacteria</taxon>
        <taxon>Pseudomonadati</taxon>
        <taxon>Bacteroidota</taxon>
        <taxon>Flavobacteriia</taxon>
        <taxon>Flavobacteriales</taxon>
        <taxon>Flavobacteriaceae</taxon>
        <taxon>Myroides</taxon>
    </lineage>
</organism>
<dbReference type="AlphaFoldDB" id="A0A163X6N5"/>
<protein>
    <submittedName>
        <fullName evidence="1">Uncharacterized protein</fullName>
    </submittedName>
</protein>
<sequence length="136" mass="15817">MKRFYLVMLVFIAMFTMPRGYGQSINGANQFASSASVVYLNGNPKAYLEDSEVRFFANFKTKYVPVVPKKYEESDDIRELMRNKYRHLNTNILFNGGVAIDVSEYSKKEDTIRAWRDDMTFLENLFVDLLFGLLPN</sequence>
<dbReference type="OrthoDB" id="1454551at2"/>
<keyword evidence="2" id="KW-1185">Reference proteome</keyword>
<comment type="caution">
    <text evidence="1">The sequence shown here is derived from an EMBL/GenBank/DDBJ whole genome shotgun (WGS) entry which is preliminary data.</text>
</comment>
<evidence type="ECO:0000313" key="2">
    <source>
        <dbReference type="Proteomes" id="UP000076630"/>
    </source>
</evidence>
<accession>A0A163X6N5</accession>
<gene>
    <name evidence="1" type="ORF">AV926_01280</name>
</gene>
<dbReference type="RefSeq" id="WP_038987067.1">
    <property type="nucleotide sequence ID" value="NZ_JACAJO010000051.1"/>
</dbReference>